<dbReference type="Proteomes" id="UP000683246">
    <property type="component" value="Chromosome"/>
</dbReference>
<dbReference type="CDD" id="cd06061">
    <property type="entry name" value="PurM-like1"/>
    <property type="match status" value="1"/>
</dbReference>
<dbReference type="SUPFAM" id="SSF55326">
    <property type="entry name" value="PurM N-terminal domain-like"/>
    <property type="match status" value="1"/>
</dbReference>
<dbReference type="Pfam" id="PF02769">
    <property type="entry name" value="AIRS_C"/>
    <property type="match status" value="1"/>
</dbReference>
<evidence type="ECO:0000259" key="3">
    <source>
        <dbReference type="Pfam" id="PF02769"/>
    </source>
</evidence>
<dbReference type="KEGG" id="vpy:HZI73_25640"/>
<dbReference type="PANTHER" id="PTHR30303">
    <property type="entry name" value="HYDROGENASE ISOENZYMES FORMATION PROTEIN HYPE"/>
    <property type="match status" value="1"/>
</dbReference>
<dbReference type="Pfam" id="PF00586">
    <property type="entry name" value="AIRS"/>
    <property type="match status" value="1"/>
</dbReference>
<dbReference type="GO" id="GO:0051604">
    <property type="term" value="P:protein maturation"/>
    <property type="evidence" value="ECO:0007669"/>
    <property type="project" value="TreeGrafter"/>
</dbReference>
<dbReference type="InterPro" id="IPR016188">
    <property type="entry name" value="PurM-like_N"/>
</dbReference>
<dbReference type="EMBL" id="CP058649">
    <property type="protein sequence ID" value="QUI25473.1"/>
    <property type="molecule type" value="Genomic_DNA"/>
</dbReference>
<feature type="domain" description="PurM-like C-terminal" evidence="3">
    <location>
        <begin position="152"/>
        <end position="303"/>
    </location>
</feature>
<dbReference type="SUPFAM" id="SSF56042">
    <property type="entry name" value="PurM C-terminal domain-like"/>
    <property type="match status" value="1"/>
</dbReference>
<dbReference type="InterPro" id="IPR011854">
    <property type="entry name" value="HypE"/>
</dbReference>
<dbReference type="Gene3D" id="3.30.1330.10">
    <property type="entry name" value="PurM-like, N-terminal domain"/>
    <property type="match status" value="1"/>
</dbReference>
<feature type="domain" description="PurM-like N-terminal" evidence="2">
    <location>
        <begin position="33"/>
        <end position="139"/>
    </location>
</feature>
<dbReference type="PANTHER" id="PTHR30303:SF4">
    <property type="entry name" value="HYDROGENASE EXPRESSION_FORMATION PROTEIN HYPE"/>
    <property type="match status" value="1"/>
</dbReference>
<evidence type="ECO:0000259" key="2">
    <source>
        <dbReference type="Pfam" id="PF00586"/>
    </source>
</evidence>
<proteinExistence type="inferred from homology"/>
<sequence>MKLGKVPETILKRSVFKQLSTRRKEVLVRPHVGEDCSVLQFESDEVCVVSTDPITAALEDIGSLAVHITANDLASSGAEPVGILLTILLPEGFMEEELRKIMQDINGVCETLHIEVIGGHTEVTNAVNKPVISVTGIGKAPKEQLVLTGTAKPGQDIILTKWAGLEGTAIIAKDHEDVLSKHFNRELMDEAIALGNHLSVVEEARVAMKHGVSSMHDVTEGGVFGALWELGACSNVGLEVVLDDIPVKQCTIEICEYYGINPYKLISSGCMLMTADDGNGLIEQLQKSGIHATIIGKIMASKNRIVIQSDTRRALTPPKTDELYKVMGKS</sequence>
<dbReference type="AlphaFoldDB" id="A0A8J8MQA3"/>
<gene>
    <name evidence="4" type="ORF">HZI73_25640</name>
</gene>
<evidence type="ECO:0000313" key="5">
    <source>
        <dbReference type="Proteomes" id="UP000683246"/>
    </source>
</evidence>
<dbReference type="Gene3D" id="3.90.650.10">
    <property type="entry name" value="PurM-like C-terminal domain"/>
    <property type="match status" value="1"/>
</dbReference>
<comment type="similarity">
    <text evidence="1">Belongs to the HypE family.</text>
</comment>
<dbReference type="InterPro" id="IPR010918">
    <property type="entry name" value="PurM-like_C_dom"/>
</dbReference>
<dbReference type="InterPro" id="IPR036921">
    <property type="entry name" value="PurM-like_N_sf"/>
</dbReference>
<evidence type="ECO:0000256" key="1">
    <source>
        <dbReference type="ARBA" id="ARBA00006243"/>
    </source>
</evidence>
<dbReference type="RefSeq" id="WP_212696177.1">
    <property type="nucleotide sequence ID" value="NZ_CP058649.1"/>
</dbReference>
<organism evidence="4 5">
    <name type="scientific">Vallitalea pronyensis</name>
    <dbReference type="NCBI Taxonomy" id="1348613"/>
    <lineage>
        <taxon>Bacteria</taxon>
        <taxon>Bacillati</taxon>
        <taxon>Bacillota</taxon>
        <taxon>Clostridia</taxon>
        <taxon>Lachnospirales</taxon>
        <taxon>Vallitaleaceae</taxon>
        <taxon>Vallitalea</taxon>
    </lineage>
</organism>
<protein>
    <submittedName>
        <fullName evidence="4">Hydrogenase maturation factor</fullName>
    </submittedName>
</protein>
<accession>A0A8J8MQA3</accession>
<dbReference type="PIRSF" id="PIRSF005644">
    <property type="entry name" value="Hdrgns_mtr_HypE"/>
    <property type="match status" value="1"/>
</dbReference>
<name>A0A8J8MQA3_9FIRM</name>
<evidence type="ECO:0000313" key="4">
    <source>
        <dbReference type="EMBL" id="QUI25473.1"/>
    </source>
</evidence>
<keyword evidence="5" id="KW-1185">Reference proteome</keyword>
<dbReference type="InterPro" id="IPR036676">
    <property type="entry name" value="PurM-like_C_sf"/>
</dbReference>
<reference evidence="4" key="1">
    <citation type="submission" date="2020-07" db="EMBL/GenBank/DDBJ databases">
        <title>Vallitalea pronyensis genome.</title>
        <authorList>
            <person name="Postec A."/>
        </authorList>
    </citation>
    <scope>NUCLEOTIDE SEQUENCE</scope>
    <source>
        <strain evidence="4">FatNI3</strain>
    </source>
</reference>